<dbReference type="SMART" id="SM00331">
    <property type="entry name" value="PP2C_SIG"/>
    <property type="match status" value="1"/>
</dbReference>
<dbReference type="SMART" id="SM00240">
    <property type="entry name" value="FHA"/>
    <property type="match status" value="1"/>
</dbReference>
<gene>
    <name evidence="4" type="ordered locus">Isop_0804</name>
</gene>
<sequence>MTVSIRLDAKIATLNLLSLDLSLNLARPTWVAKGAVCRSNQRERSNQTQKRSDDVQRRTLEEDGSQGDHRGGSPGSPNLVSWRASLNANRRDAQRIGPCGPLGKGWESGSATIVRFTGVLVMAVLRRVGDPEGVYYPIREPIHVVGRNPESDLHLTANGVSRSHFQVRRVHDRYFLHDLHSRNKTLLNRQEIEPGIDCPLKDGDRIGVCDVELIFYERPPLNTQSAVVLIDTEADNQLQSLDATQHGGAVCSIVHPETKLKAVLEITRNLSSELKIDVVAPKVVDSLLKIFPQAERGFLVLIDPDDPKRERLVRKAFKYRQPPGRSLSNSLSSTTAEEPPMRLSRNVVNDVIANRKAVLLSDADRNLPTSESMVELKLRSIMCVPLITPSGEVLGIIQVDTTSRDPFRPEDLEVLAAVASQAAITIETANLSARQIQNEVLTSQLNAAADVQRLFLPTKTPDLPGHRFYSFYQANYRIGGDFYDFIQLDQDVIAVALGDVAGKGIAAAMVMAKYSGENRFLISTQRDPARALGELNRSFCQAGIEGKFITLSVCLYHLKERTLKFSSAGHFPLLVRRYDGRVEELGGHLRGLPIGVDEEAEYYVLETVLEPGDVVILYSDGITDARNLQDEAYDSHKNRRLVRRVGELGGNARDVGVGLLQDVREFMSGQLPFDDMTLVCFGPEVPPSTSLSASDLAGIAPADATRPKL</sequence>
<feature type="domain" description="FHA" evidence="3">
    <location>
        <begin position="143"/>
        <end position="192"/>
    </location>
</feature>
<dbReference type="Gene3D" id="3.30.450.40">
    <property type="match status" value="1"/>
</dbReference>
<dbReference type="InterPro" id="IPR036457">
    <property type="entry name" value="PPM-type-like_dom_sf"/>
</dbReference>
<dbReference type="GO" id="GO:0016791">
    <property type="term" value="F:phosphatase activity"/>
    <property type="evidence" value="ECO:0007669"/>
    <property type="project" value="TreeGrafter"/>
</dbReference>
<dbReference type="InterPro" id="IPR052016">
    <property type="entry name" value="Bact_Sigma-Reg"/>
</dbReference>
<reference key="1">
    <citation type="submission" date="2010-11" db="EMBL/GenBank/DDBJ databases">
        <title>The complete sequence of chromosome of Isophaera pallida ATCC 43644.</title>
        <authorList>
            <consortium name="US DOE Joint Genome Institute (JGI-PGF)"/>
            <person name="Lucas S."/>
            <person name="Copeland A."/>
            <person name="Lapidus A."/>
            <person name="Bruce D."/>
            <person name="Goodwin L."/>
            <person name="Pitluck S."/>
            <person name="Kyrpides N."/>
            <person name="Mavromatis K."/>
            <person name="Pagani I."/>
            <person name="Ivanova N."/>
            <person name="Saunders E."/>
            <person name="Brettin T."/>
            <person name="Detter J.C."/>
            <person name="Han C."/>
            <person name="Tapia R."/>
            <person name="Land M."/>
            <person name="Hauser L."/>
            <person name="Markowitz V."/>
            <person name="Cheng J.-F."/>
            <person name="Hugenholtz P."/>
            <person name="Woyke T."/>
            <person name="Wu D."/>
            <person name="Eisen J.A."/>
        </authorList>
    </citation>
    <scope>NUCLEOTIDE SEQUENCE</scope>
    <source>
        <strain>ATCC 43644</strain>
    </source>
</reference>
<feature type="compositionally biased region" description="Polar residues" evidence="2">
    <location>
        <begin position="326"/>
        <end position="336"/>
    </location>
</feature>
<dbReference type="STRING" id="575540.Isop_0804"/>
<evidence type="ECO:0000259" key="3">
    <source>
        <dbReference type="PROSITE" id="PS50006"/>
    </source>
</evidence>
<evidence type="ECO:0000313" key="4">
    <source>
        <dbReference type="EMBL" id="ADV61395.1"/>
    </source>
</evidence>
<organism evidence="4 5">
    <name type="scientific">Isosphaera pallida (strain ATCC 43644 / DSM 9630 / IS1B)</name>
    <dbReference type="NCBI Taxonomy" id="575540"/>
    <lineage>
        <taxon>Bacteria</taxon>
        <taxon>Pseudomonadati</taxon>
        <taxon>Planctomycetota</taxon>
        <taxon>Planctomycetia</taxon>
        <taxon>Isosphaerales</taxon>
        <taxon>Isosphaeraceae</taxon>
        <taxon>Isosphaera</taxon>
    </lineage>
</organism>
<dbReference type="InterPro" id="IPR008984">
    <property type="entry name" value="SMAD_FHA_dom_sf"/>
</dbReference>
<dbReference type="Proteomes" id="UP000008631">
    <property type="component" value="Chromosome"/>
</dbReference>
<proteinExistence type="predicted"/>
<dbReference type="PANTHER" id="PTHR43156:SF2">
    <property type="entry name" value="STAGE II SPORULATION PROTEIN E"/>
    <property type="match status" value="1"/>
</dbReference>
<accession>E8R2B0</accession>
<dbReference type="AlphaFoldDB" id="E8R2B0"/>
<keyword evidence="1" id="KW-0378">Hydrolase</keyword>
<dbReference type="Pfam" id="PF07228">
    <property type="entry name" value="SpoIIE"/>
    <property type="match status" value="1"/>
</dbReference>
<dbReference type="CDD" id="cd00060">
    <property type="entry name" value="FHA"/>
    <property type="match status" value="1"/>
</dbReference>
<dbReference type="SUPFAM" id="SSF81606">
    <property type="entry name" value="PP2C-like"/>
    <property type="match status" value="1"/>
</dbReference>
<dbReference type="eggNOG" id="COG1716">
    <property type="taxonomic scope" value="Bacteria"/>
</dbReference>
<dbReference type="SMART" id="SM00065">
    <property type="entry name" value="GAF"/>
    <property type="match status" value="1"/>
</dbReference>
<dbReference type="InterPro" id="IPR001932">
    <property type="entry name" value="PPM-type_phosphatase-like_dom"/>
</dbReference>
<dbReference type="EMBL" id="CP002353">
    <property type="protein sequence ID" value="ADV61395.1"/>
    <property type="molecule type" value="Genomic_DNA"/>
</dbReference>
<dbReference type="Pfam" id="PF00498">
    <property type="entry name" value="FHA"/>
    <property type="match status" value="1"/>
</dbReference>
<dbReference type="PANTHER" id="PTHR43156">
    <property type="entry name" value="STAGE II SPORULATION PROTEIN E-RELATED"/>
    <property type="match status" value="1"/>
</dbReference>
<feature type="compositionally biased region" description="Basic and acidic residues" evidence="2">
    <location>
        <begin position="40"/>
        <end position="71"/>
    </location>
</feature>
<dbReference type="InterPro" id="IPR003018">
    <property type="entry name" value="GAF"/>
</dbReference>
<keyword evidence="5" id="KW-1185">Reference proteome</keyword>
<protein>
    <submittedName>
        <fullName evidence="4">Protein serine phosphatase with GAF(S) sensor(S)</fullName>
    </submittedName>
</protein>
<feature type="region of interest" description="Disordered" evidence="2">
    <location>
        <begin position="37"/>
        <end position="81"/>
    </location>
</feature>
<dbReference type="SUPFAM" id="SSF49879">
    <property type="entry name" value="SMAD/FHA domain"/>
    <property type="match status" value="1"/>
</dbReference>
<reference evidence="4 5" key="2">
    <citation type="journal article" date="2011" name="Stand. Genomic Sci.">
        <title>Complete genome sequence of Isosphaera pallida type strain (IS1B).</title>
        <authorList>
            <consortium name="US DOE Joint Genome Institute (JGI-PGF)"/>
            <person name="Goker M."/>
            <person name="Cleland D."/>
            <person name="Saunders E."/>
            <person name="Lapidus A."/>
            <person name="Nolan M."/>
            <person name="Lucas S."/>
            <person name="Hammon N."/>
            <person name="Deshpande S."/>
            <person name="Cheng J.F."/>
            <person name="Tapia R."/>
            <person name="Han C."/>
            <person name="Goodwin L."/>
            <person name="Pitluck S."/>
            <person name="Liolios K."/>
            <person name="Pagani I."/>
            <person name="Ivanova N."/>
            <person name="Mavromatis K."/>
            <person name="Pati A."/>
            <person name="Chen A."/>
            <person name="Palaniappan K."/>
            <person name="Land M."/>
            <person name="Hauser L."/>
            <person name="Chang Y.J."/>
            <person name="Jeffries C.D."/>
            <person name="Detter J.C."/>
            <person name="Beck B."/>
            <person name="Woyke T."/>
            <person name="Bristow J."/>
            <person name="Eisen J.A."/>
            <person name="Markowitz V."/>
            <person name="Hugenholtz P."/>
            <person name="Kyrpides N.C."/>
            <person name="Klenk H.P."/>
        </authorList>
    </citation>
    <scope>NUCLEOTIDE SEQUENCE [LARGE SCALE GENOMIC DNA]</scope>
    <source>
        <strain evidence="5">ATCC 43644 / DSM 9630 / IS1B</strain>
    </source>
</reference>
<evidence type="ECO:0000256" key="2">
    <source>
        <dbReference type="SAM" id="MobiDB-lite"/>
    </source>
</evidence>
<dbReference type="Pfam" id="PF13185">
    <property type="entry name" value="GAF_2"/>
    <property type="match status" value="1"/>
</dbReference>
<dbReference type="InParanoid" id="E8R2B0"/>
<evidence type="ECO:0000256" key="1">
    <source>
        <dbReference type="ARBA" id="ARBA00022801"/>
    </source>
</evidence>
<dbReference type="Gene3D" id="3.60.40.10">
    <property type="entry name" value="PPM-type phosphatase domain"/>
    <property type="match status" value="1"/>
</dbReference>
<name>E8R2B0_ISOPI</name>
<dbReference type="eggNOG" id="COG2203">
    <property type="taxonomic scope" value="Bacteria"/>
</dbReference>
<dbReference type="InterPro" id="IPR000253">
    <property type="entry name" value="FHA_dom"/>
</dbReference>
<dbReference type="PROSITE" id="PS50006">
    <property type="entry name" value="FHA_DOMAIN"/>
    <property type="match status" value="1"/>
</dbReference>
<dbReference type="Gene3D" id="2.60.200.20">
    <property type="match status" value="1"/>
</dbReference>
<dbReference type="HOGENOM" id="CLU_000445_43_6_0"/>
<dbReference type="KEGG" id="ipa:Isop_0804"/>
<feature type="region of interest" description="Disordered" evidence="2">
    <location>
        <begin position="321"/>
        <end position="340"/>
    </location>
</feature>
<dbReference type="SUPFAM" id="SSF55781">
    <property type="entry name" value="GAF domain-like"/>
    <property type="match status" value="1"/>
</dbReference>
<evidence type="ECO:0000313" key="5">
    <source>
        <dbReference type="Proteomes" id="UP000008631"/>
    </source>
</evidence>
<dbReference type="InterPro" id="IPR029016">
    <property type="entry name" value="GAF-like_dom_sf"/>
</dbReference>
<dbReference type="eggNOG" id="COG2208">
    <property type="taxonomic scope" value="Bacteria"/>
</dbReference>
<dbReference type="FunCoup" id="E8R2B0">
    <property type="interactions" value="6"/>
</dbReference>